<dbReference type="InterPro" id="IPR029063">
    <property type="entry name" value="SAM-dependent_MTases_sf"/>
</dbReference>
<dbReference type="Proteomes" id="UP000241890">
    <property type="component" value="Unassembled WGS sequence"/>
</dbReference>
<keyword evidence="1 5" id="KW-0489">Methyltransferase</keyword>
<evidence type="ECO:0000256" key="2">
    <source>
        <dbReference type="ARBA" id="ARBA00022679"/>
    </source>
</evidence>
<dbReference type="GO" id="GO:0003677">
    <property type="term" value="F:DNA binding"/>
    <property type="evidence" value="ECO:0007669"/>
    <property type="project" value="InterPro"/>
</dbReference>
<accession>A0A2R5GFD7</accession>
<evidence type="ECO:0000259" key="4">
    <source>
        <dbReference type="Pfam" id="PF01555"/>
    </source>
</evidence>
<feature type="compositionally biased region" description="Gly residues" evidence="3">
    <location>
        <begin position="1015"/>
        <end position="1025"/>
    </location>
</feature>
<dbReference type="PRINTS" id="PR00508">
    <property type="entry name" value="S21N4MTFRASE"/>
</dbReference>
<dbReference type="InterPro" id="IPR011990">
    <property type="entry name" value="TPR-like_helical_dom_sf"/>
</dbReference>
<feature type="domain" description="DNA methylase N-4/N-6" evidence="4">
    <location>
        <begin position="805"/>
        <end position="992"/>
    </location>
</feature>
<dbReference type="Gene3D" id="1.25.40.10">
    <property type="entry name" value="Tetratricopeptide repeat domain"/>
    <property type="match status" value="1"/>
</dbReference>
<keyword evidence="6" id="KW-1185">Reference proteome</keyword>
<feature type="region of interest" description="Disordered" evidence="3">
    <location>
        <begin position="606"/>
        <end position="625"/>
    </location>
</feature>
<reference evidence="5 6" key="1">
    <citation type="submission" date="2017-12" db="EMBL/GenBank/DDBJ databases">
        <title>Sequencing, de novo assembly and annotation of complete genome of a new Thraustochytrid species, strain FCC1311.</title>
        <authorList>
            <person name="Sedici K."/>
            <person name="Godart F."/>
            <person name="Aiese Cigliano R."/>
            <person name="Sanseverino W."/>
            <person name="Barakat M."/>
            <person name="Ortet P."/>
            <person name="Marechal E."/>
            <person name="Cagnac O."/>
            <person name="Amato A."/>
        </authorList>
    </citation>
    <scope>NUCLEOTIDE SEQUENCE [LARGE SCALE GENOMIC DNA]</scope>
</reference>
<evidence type="ECO:0000256" key="3">
    <source>
        <dbReference type="SAM" id="MobiDB-lite"/>
    </source>
</evidence>
<dbReference type="Pfam" id="PF01555">
    <property type="entry name" value="N6_N4_Mtase"/>
    <property type="match status" value="1"/>
</dbReference>
<keyword evidence="2 5" id="KW-0808">Transferase</keyword>
<dbReference type="OrthoDB" id="410679at2759"/>
<organism evidence="5 6">
    <name type="scientific">Hondaea fermentalgiana</name>
    <dbReference type="NCBI Taxonomy" id="2315210"/>
    <lineage>
        <taxon>Eukaryota</taxon>
        <taxon>Sar</taxon>
        <taxon>Stramenopiles</taxon>
        <taxon>Bigyra</taxon>
        <taxon>Labyrinthulomycetes</taxon>
        <taxon>Thraustochytrida</taxon>
        <taxon>Thraustochytriidae</taxon>
        <taxon>Hondaea</taxon>
    </lineage>
</organism>
<dbReference type="InterPro" id="IPR001091">
    <property type="entry name" value="RM_Methyltransferase"/>
</dbReference>
<dbReference type="EMBL" id="BEYU01000061">
    <property type="protein sequence ID" value="GBG29630.1"/>
    <property type="molecule type" value="Genomic_DNA"/>
</dbReference>
<dbReference type="AlphaFoldDB" id="A0A2R5GFD7"/>
<dbReference type="InParanoid" id="A0A2R5GFD7"/>
<feature type="compositionally biased region" description="Basic and acidic residues" evidence="3">
    <location>
        <begin position="1029"/>
        <end position="1041"/>
    </location>
</feature>
<dbReference type="Gene3D" id="3.40.50.150">
    <property type="entry name" value="Vaccinia Virus protein VP39"/>
    <property type="match status" value="1"/>
</dbReference>
<protein>
    <submittedName>
        <fullName evidence="5">Methyltransferase</fullName>
    </submittedName>
</protein>
<dbReference type="SUPFAM" id="SSF53335">
    <property type="entry name" value="S-adenosyl-L-methionine-dependent methyltransferases"/>
    <property type="match status" value="1"/>
</dbReference>
<evidence type="ECO:0000256" key="1">
    <source>
        <dbReference type="ARBA" id="ARBA00022603"/>
    </source>
</evidence>
<gene>
    <name evidence="5" type="ORF">FCC1311_058512</name>
</gene>
<comment type="caution">
    <text evidence="5">The sequence shown here is derived from an EMBL/GenBank/DDBJ whole genome shotgun (WGS) entry which is preliminary data.</text>
</comment>
<name>A0A2R5GFD7_9STRA</name>
<dbReference type="GO" id="GO:0032259">
    <property type="term" value="P:methylation"/>
    <property type="evidence" value="ECO:0007669"/>
    <property type="project" value="UniProtKB-KW"/>
</dbReference>
<dbReference type="InterPro" id="IPR002941">
    <property type="entry name" value="DNA_methylase_N4/N6"/>
</dbReference>
<evidence type="ECO:0000313" key="5">
    <source>
        <dbReference type="EMBL" id="GBG29630.1"/>
    </source>
</evidence>
<sequence length="1100" mass="124088">MYTATPPQCVDTGDKTDVDKLNRWRDATDGKQRAAIDAKTNDDCKQASRGVSLGFLLRFAAFVKEREPKNFSRMKTSELVHGFGKLPRIEGDKVVYDADPAEYSIRGLTMKAASNMVDFFEMHGDSEDVQTLRDELDKFEPPEFRELSKARTTTRVKRESSVNSLDSEPPRSEADFGPSMTDGEDLSGSLEKFREIGWFGPADFFVSHAWGDKFELLVEALKNPSTSGSDTFSEHCKKRFWLDIFAVNQHYHADEEVNLRLNQEREADLNNFSRVIKNSREGAVLVLAPWDALVMQRSWCWLEITTALEENKKVLLALTPKMTNELRSVAYSYTRSREDLSRNEEHQINLCVKMLKNIDVERSDCLLSKDRKFIMERIESGLGKDLATKRVIGAVTSLLIGTADTLISKWQAQGTDKLYNNMLLNFTIDNREKANSLNNLVRIYHIMGRKTRSAQVCGEAIDIQRELIREAQVQKPSILQELEIELAVNLNSLGRVLGDRRDPARIEEALGYLDESLQLRRKNNHALIHESLYNIGRTYVLFLEKHKTSSAPFNDRVKKLREAQDFLEESRKLQEAIEKDEDRHLPSLGACYVFLGKVRDLLEDCEHESKNGSDPAQPPQQREVSRDSDEAFKFLIMGEEKQKVGFGSLDPRVFMTLLDQARHCARDLSWDPTTAWACYTKAHNGLMDQVKDYGGNPVSLLECKVEMLELMRKHDRYAATKHSSAEWKRHIDEGLQFVDWIVLSRPHLSDTNEVLALTRKIREYAIHKSGSKINLLLEQIRSNLSPALTMSMEDMFSCAPSGLADVIVSDAPYNRAIDTAWDEMGHQEFIAKIKRWARLMVRALAPEGIGFAFTDVTYASYWMHELRTARGAAPLHESSPDPAPEVLVESAIWYKPDAAWRRAFIDSNPQMKHAPTFDAPQVVRDCIEVVLIFRRSKASAVGFKDVVAELLAPDAANVWQLEKCKAPERLGGDAWHPAQKPLALMRALVRSAVDIAKRRKRSALQKSFENEDDSSGGGGGGGGGSSDDNNDKKDDEKKGTSFDKTLQDDVLVLEPFLGTGSAVVAAMLEGVQSAGCDLDSKWVEVVEQRILDVAKEKASA</sequence>
<proteinExistence type="predicted"/>
<dbReference type="SUPFAM" id="SSF48452">
    <property type="entry name" value="TPR-like"/>
    <property type="match status" value="1"/>
</dbReference>
<feature type="region of interest" description="Disordered" evidence="3">
    <location>
        <begin position="1004"/>
        <end position="1041"/>
    </location>
</feature>
<evidence type="ECO:0000313" key="6">
    <source>
        <dbReference type="Proteomes" id="UP000241890"/>
    </source>
</evidence>
<dbReference type="GO" id="GO:0008170">
    <property type="term" value="F:N-methyltransferase activity"/>
    <property type="evidence" value="ECO:0007669"/>
    <property type="project" value="InterPro"/>
</dbReference>
<feature type="region of interest" description="Disordered" evidence="3">
    <location>
        <begin position="148"/>
        <end position="184"/>
    </location>
</feature>